<organism evidence="11 12">
    <name type="scientific">Escallonia herrerae</name>
    <dbReference type="NCBI Taxonomy" id="1293975"/>
    <lineage>
        <taxon>Eukaryota</taxon>
        <taxon>Viridiplantae</taxon>
        <taxon>Streptophyta</taxon>
        <taxon>Embryophyta</taxon>
        <taxon>Tracheophyta</taxon>
        <taxon>Spermatophyta</taxon>
        <taxon>Magnoliopsida</taxon>
        <taxon>eudicotyledons</taxon>
        <taxon>Gunneridae</taxon>
        <taxon>Pentapetalae</taxon>
        <taxon>asterids</taxon>
        <taxon>campanulids</taxon>
        <taxon>Escalloniales</taxon>
        <taxon>Escalloniaceae</taxon>
        <taxon>Escallonia</taxon>
    </lineage>
</organism>
<dbReference type="Gene3D" id="1.10.3730.20">
    <property type="match status" value="1"/>
</dbReference>
<dbReference type="InterPro" id="IPR008521">
    <property type="entry name" value="Mg_trans_NIPA"/>
</dbReference>
<dbReference type="SUPFAM" id="SSF103481">
    <property type="entry name" value="Multidrug resistance efflux transporter EmrE"/>
    <property type="match status" value="2"/>
</dbReference>
<dbReference type="PANTHER" id="PTHR12570">
    <property type="match status" value="1"/>
</dbReference>
<keyword evidence="4 9" id="KW-0812">Transmembrane</keyword>
<comment type="similarity">
    <text evidence="2 9">Belongs to the NIPA (TC 2.A.7) family.</text>
</comment>
<keyword evidence="9" id="KW-0460">Magnesium</keyword>
<comment type="caution">
    <text evidence="9">Lacks conserved residue(s) required for the propagation of feature annotation.</text>
</comment>
<evidence type="ECO:0000256" key="9">
    <source>
        <dbReference type="RuleBase" id="RU363078"/>
    </source>
</evidence>
<feature type="transmembrane region" description="Helical" evidence="9">
    <location>
        <begin position="98"/>
        <end position="116"/>
    </location>
</feature>
<feature type="transmembrane region" description="Helical" evidence="9">
    <location>
        <begin position="229"/>
        <end position="250"/>
    </location>
</feature>
<dbReference type="EMBL" id="JAVXUP010000827">
    <property type="protein sequence ID" value="KAK3020196.1"/>
    <property type="molecule type" value="Genomic_DNA"/>
</dbReference>
<evidence type="ECO:0000256" key="4">
    <source>
        <dbReference type="ARBA" id="ARBA00022692"/>
    </source>
</evidence>
<keyword evidence="12" id="KW-1185">Reference proteome</keyword>
<keyword evidence="6 9" id="KW-1133">Transmembrane helix</keyword>
<comment type="subunit">
    <text evidence="3 9">Homodimer.</text>
</comment>
<dbReference type="PANTHER" id="PTHR12570:SF65">
    <property type="entry name" value="MAGNESIUM TRANSPORTER NIPA9-RELATED"/>
    <property type="match status" value="1"/>
</dbReference>
<feature type="region of interest" description="Disordered" evidence="10">
    <location>
        <begin position="1"/>
        <end position="72"/>
    </location>
</feature>
<protein>
    <recommendedName>
        <fullName evidence="9">Probable magnesium transporter</fullName>
    </recommendedName>
</protein>
<evidence type="ECO:0000256" key="8">
    <source>
        <dbReference type="ARBA" id="ARBA00025284"/>
    </source>
</evidence>
<dbReference type="GO" id="GO:0005886">
    <property type="term" value="C:plasma membrane"/>
    <property type="evidence" value="ECO:0007669"/>
    <property type="project" value="UniProtKB-SubCell"/>
</dbReference>
<keyword evidence="5 9" id="KW-0967">Endosome</keyword>
<evidence type="ECO:0000256" key="5">
    <source>
        <dbReference type="ARBA" id="ARBA00022753"/>
    </source>
</evidence>
<feature type="transmembrane region" description="Helical" evidence="9">
    <location>
        <begin position="262"/>
        <end position="284"/>
    </location>
</feature>
<accession>A0AA88W306</accession>
<feature type="transmembrane region" description="Helical" evidence="9">
    <location>
        <begin position="123"/>
        <end position="143"/>
    </location>
</feature>
<evidence type="ECO:0000256" key="1">
    <source>
        <dbReference type="ARBA" id="ARBA00004141"/>
    </source>
</evidence>
<keyword evidence="9" id="KW-0406">Ion transport</keyword>
<feature type="transmembrane region" description="Helical" evidence="9">
    <location>
        <begin position="149"/>
        <end position="172"/>
    </location>
</feature>
<keyword evidence="9" id="KW-0813">Transport</keyword>
<proteinExistence type="inferred from homology"/>
<evidence type="ECO:0000256" key="3">
    <source>
        <dbReference type="ARBA" id="ARBA00011738"/>
    </source>
</evidence>
<comment type="function">
    <text evidence="8 9">Acts as a Mg(2+) transporter. Can also transport other divalent cations such as Fe(2+), Sr(2+), Ba(2+), Mn(2+) and Co(2+) but to a much less extent than Mg(2+).</text>
</comment>
<dbReference type="InterPro" id="IPR037185">
    <property type="entry name" value="EmrE-like"/>
</dbReference>
<dbReference type="Proteomes" id="UP001188597">
    <property type="component" value="Unassembled WGS sequence"/>
</dbReference>
<sequence length="374" mass="41137">MVQQVTYALPPPNQPKRKQKEIGAAKQTLRGRKDRTGQDVGVDLPDDSGHRRQQHRQSPPEEGHRHSPSSLLQAQGTSLPSVFVCQFVIKAYAFNKPWVIGFLMDIFGALLMLRALSLAPVSVIQPVSGCGLAILSVFSHFYLKEMMNAVDWVGITMAGIGTIGNVLLNGWLRIYRRQRREQELMQSEVVEEIIYGLESGVLFGYCLSSDMLIASVISKMGFLFLDQGFSKLLVPICISISICCSASGFVYQTRGLKHGRAIVVSTCAAVASIVTGVLAGMFALGERLPTSPMARLWLLLGWLFIILGVVLLVSSTRLVRYLPRPWRRAVRSGVDKNFGLRSSGSLRARDTNPSAVIQATTLHHLMSSPSKEKA</sequence>
<comment type="subcellular location">
    <subcellularLocation>
        <location evidence="9">Cell membrane</location>
        <topology evidence="9">Multi-pass membrane protein</topology>
    </subcellularLocation>
    <subcellularLocation>
        <location evidence="9">Early endosome</location>
    </subcellularLocation>
    <subcellularLocation>
        <location evidence="1">Membrane</location>
        <topology evidence="1">Multi-pass membrane protein</topology>
    </subcellularLocation>
</comment>
<gene>
    <name evidence="11" type="ORF">RJ639_047140</name>
</gene>
<evidence type="ECO:0000256" key="6">
    <source>
        <dbReference type="ARBA" id="ARBA00022989"/>
    </source>
</evidence>
<name>A0AA88W306_9ASTE</name>
<feature type="transmembrane region" description="Helical" evidence="9">
    <location>
        <begin position="296"/>
        <end position="319"/>
    </location>
</feature>
<dbReference type="GO" id="GO:0005769">
    <property type="term" value="C:early endosome"/>
    <property type="evidence" value="ECO:0007669"/>
    <property type="project" value="UniProtKB-SubCell"/>
</dbReference>
<comment type="caution">
    <text evidence="11">The sequence shown here is derived from an EMBL/GenBank/DDBJ whole genome shotgun (WGS) entry which is preliminary data.</text>
</comment>
<dbReference type="AlphaFoldDB" id="A0AA88W306"/>
<evidence type="ECO:0000256" key="10">
    <source>
        <dbReference type="SAM" id="MobiDB-lite"/>
    </source>
</evidence>
<dbReference type="GO" id="GO:0015095">
    <property type="term" value="F:magnesium ion transmembrane transporter activity"/>
    <property type="evidence" value="ECO:0007669"/>
    <property type="project" value="UniProtKB-UniRule"/>
</dbReference>
<keyword evidence="7 9" id="KW-0472">Membrane</keyword>
<evidence type="ECO:0000256" key="7">
    <source>
        <dbReference type="ARBA" id="ARBA00023136"/>
    </source>
</evidence>
<feature type="transmembrane region" description="Helical" evidence="9">
    <location>
        <begin position="193"/>
        <end position="217"/>
    </location>
</feature>
<evidence type="ECO:0000256" key="2">
    <source>
        <dbReference type="ARBA" id="ARBA00007001"/>
    </source>
</evidence>
<evidence type="ECO:0000313" key="11">
    <source>
        <dbReference type="EMBL" id="KAK3020196.1"/>
    </source>
</evidence>
<evidence type="ECO:0000313" key="12">
    <source>
        <dbReference type="Proteomes" id="UP001188597"/>
    </source>
</evidence>
<keyword evidence="9" id="KW-1003">Cell membrane</keyword>
<reference evidence="11" key="1">
    <citation type="submission" date="2022-12" db="EMBL/GenBank/DDBJ databases">
        <title>Draft genome assemblies for two species of Escallonia (Escalloniales).</title>
        <authorList>
            <person name="Chanderbali A."/>
            <person name="Dervinis C."/>
            <person name="Anghel I."/>
            <person name="Soltis D."/>
            <person name="Soltis P."/>
            <person name="Zapata F."/>
        </authorList>
    </citation>
    <scope>NUCLEOTIDE SEQUENCE</scope>
    <source>
        <strain evidence="11">UCBG64.0493</strain>
        <tissue evidence="11">Leaf</tissue>
    </source>
</reference>